<keyword evidence="3" id="KW-0804">Transcription</keyword>
<dbReference type="Gene3D" id="1.10.357.10">
    <property type="entry name" value="Tetracycline Repressor, domain 2"/>
    <property type="match status" value="1"/>
</dbReference>
<dbReference type="Proteomes" id="UP000609346">
    <property type="component" value="Unassembled WGS sequence"/>
</dbReference>
<evidence type="ECO:0000256" key="3">
    <source>
        <dbReference type="ARBA" id="ARBA00023163"/>
    </source>
</evidence>
<sequence>MVRAKAFDPAVALDKAMHVFWKHGYEKTSVSDLLEALGINRGSMYDTFGDKHALFLACLRRYAQVYMSRAIDALSRPTPVIPTLRQLFRNVKDLVHEDRASWGCLMVNTANELGIHDAAVSEMVTNNFLQLEQAFAGFLEAGKARGEVRTETDTAATARYLVSAFAGVATMAKTDVTAPFIYDAIEIMLKGI</sequence>
<evidence type="ECO:0000256" key="2">
    <source>
        <dbReference type="ARBA" id="ARBA00023125"/>
    </source>
</evidence>
<dbReference type="EMBL" id="JACXZA010000007">
    <property type="protein sequence ID" value="MBD3921965.1"/>
    <property type="molecule type" value="Genomic_DNA"/>
</dbReference>
<reference evidence="6 7" key="1">
    <citation type="submission" date="2020-09" db="EMBL/GenBank/DDBJ databases">
        <title>Paenibacillus sp. strain PR3 16S rRNA gene Genome sequencing and assembly.</title>
        <authorList>
            <person name="Kim J."/>
        </authorList>
    </citation>
    <scope>NUCLEOTIDE SEQUENCE [LARGE SCALE GENOMIC DNA]</scope>
    <source>
        <strain evidence="6 7">PR3</strain>
    </source>
</reference>
<keyword evidence="1" id="KW-0805">Transcription regulation</keyword>
<dbReference type="SUPFAM" id="SSF46689">
    <property type="entry name" value="Homeodomain-like"/>
    <property type="match status" value="1"/>
</dbReference>
<name>A0ABR8N1B0_9BACL</name>
<keyword evidence="7" id="KW-1185">Reference proteome</keyword>
<dbReference type="RefSeq" id="WP_191206262.1">
    <property type="nucleotide sequence ID" value="NZ_JACXZA010000007.1"/>
</dbReference>
<dbReference type="Pfam" id="PF16925">
    <property type="entry name" value="TetR_C_13"/>
    <property type="match status" value="1"/>
</dbReference>
<dbReference type="InterPro" id="IPR001647">
    <property type="entry name" value="HTH_TetR"/>
</dbReference>
<dbReference type="InterPro" id="IPR036271">
    <property type="entry name" value="Tet_transcr_reg_TetR-rel_C_sf"/>
</dbReference>
<dbReference type="SUPFAM" id="SSF48498">
    <property type="entry name" value="Tetracyclin repressor-like, C-terminal domain"/>
    <property type="match status" value="1"/>
</dbReference>
<dbReference type="InterPro" id="IPR009057">
    <property type="entry name" value="Homeodomain-like_sf"/>
</dbReference>
<keyword evidence="2 4" id="KW-0238">DNA-binding</keyword>
<proteinExistence type="predicted"/>
<evidence type="ECO:0000259" key="5">
    <source>
        <dbReference type="PROSITE" id="PS50977"/>
    </source>
</evidence>
<evidence type="ECO:0000313" key="6">
    <source>
        <dbReference type="EMBL" id="MBD3921965.1"/>
    </source>
</evidence>
<dbReference type="Pfam" id="PF00440">
    <property type="entry name" value="TetR_N"/>
    <property type="match status" value="1"/>
</dbReference>
<evidence type="ECO:0000256" key="1">
    <source>
        <dbReference type="ARBA" id="ARBA00023015"/>
    </source>
</evidence>
<comment type="caution">
    <text evidence="6">The sequence shown here is derived from an EMBL/GenBank/DDBJ whole genome shotgun (WGS) entry which is preliminary data.</text>
</comment>
<protein>
    <submittedName>
        <fullName evidence="6">TetR/AcrR family transcriptional regulator</fullName>
    </submittedName>
</protein>
<evidence type="ECO:0000313" key="7">
    <source>
        <dbReference type="Proteomes" id="UP000609346"/>
    </source>
</evidence>
<dbReference type="InterPro" id="IPR011075">
    <property type="entry name" value="TetR_C"/>
</dbReference>
<organism evidence="6 7">
    <name type="scientific">Paenibacillus terricola</name>
    <dbReference type="NCBI Taxonomy" id="2763503"/>
    <lineage>
        <taxon>Bacteria</taxon>
        <taxon>Bacillati</taxon>
        <taxon>Bacillota</taxon>
        <taxon>Bacilli</taxon>
        <taxon>Bacillales</taxon>
        <taxon>Paenibacillaceae</taxon>
        <taxon>Paenibacillus</taxon>
    </lineage>
</organism>
<accession>A0ABR8N1B0</accession>
<feature type="domain" description="HTH tetR-type" evidence="5">
    <location>
        <begin position="6"/>
        <end position="66"/>
    </location>
</feature>
<dbReference type="PANTHER" id="PTHR47506:SF1">
    <property type="entry name" value="HTH-TYPE TRANSCRIPTIONAL REGULATOR YJDC"/>
    <property type="match status" value="1"/>
</dbReference>
<gene>
    <name evidence="6" type="ORF">H8B09_24600</name>
</gene>
<feature type="DNA-binding region" description="H-T-H motif" evidence="4">
    <location>
        <begin position="29"/>
        <end position="48"/>
    </location>
</feature>
<dbReference type="Gene3D" id="1.10.10.60">
    <property type="entry name" value="Homeodomain-like"/>
    <property type="match status" value="1"/>
</dbReference>
<evidence type="ECO:0000256" key="4">
    <source>
        <dbReference type="PROSITE-ProRule" id="PRU00335"/>
    </source>
</evidence>
<dbReference type="PROSITE" id="PS50977">
    <property type="entry name" value="HTH_TETR_2"/>
    <property type="match status" value="1"/>
</dbReference>
<dbReference type="PANTHER" id="PTHR47506">
    <property type="entry name" value="TRANSCRIPTIONAL REGULATORY PROTEIN"/>
    <property type="match status" value="1"/>
</dbReference>